<protein>
    <submittedName>
        <fullName evidence="1">Uncharacterized protein</fullName>
    </submittedName>
</protein>
<dbReference type="HOGENOM" id="CLU_3395381_0_0_12"/>
<proteinExistence type="predicted"/>
<name>W5SIY3_9SPIR</name>
<dbReference type="EMBL" id="CP004301">
    <property type="protein sequence ID" value="AHH07114.1"/>
    <property type="molecule type" value="Genomic_DNA"/>
</dbReference>
<accession>W5SIY3</accession>
<gene>
    <name evidence="1" type="ORF">BCD_1048</name>
</gene>
<sequence>MEYILIMMKRKMLVKRAIKLSFFICGIVSVI</sequence>
<reference evidence="1" key="1">
    <citation type="submission" date="2013-02" db="EMBL/GenBank/DDBJ databases">
        <title>Comparative genomics of Borrelia species.</title>
        <authorList>
            <person name="Schwan T.G."/>
            <person name="Raffel S.J."/>
            <person name="Porcella S.F."/>
        </authorList>
    </citation>
    <scope>NUCLEOTIDE SEQUENCE</scope>
    <source>
        <strain evidence="1">DOU</strain>
        <plasmid evidence="1">unnamed</plasmid>
    </source>
</reference>
<dbReference type="AlphaFoldDB" id="W5SIY3"/>
<organism evidence="1">
    <name type="scientific">Borrelia crocidurae DOU</name>
    <dbReference type="NCBI Taxonomy" id="1293575"/>
    <lineage>
        <taxon>Bacteria</taxon>
        <taxon>Pseudomonadati</taxon>
        <taxon>Spirochaetota</taxon>
        <taxon>Spirochaetia</taxon>
        <taxon>Spirochaetales</taxon>
        <taxon>Borreliaceae</taxon>
        <taxon>Borrelia</taxon>
    </lineage>
</organism>
<evidence type="ECO:0000313" key="1">
    <source>
        <dbReference type="EMBL" id="AHH07114.1"/>
    </source>
</evidence>
<keyword evidence="1" id="KW-0614">Plasmid</keyword>
<geneLocation type="plasmid" evidence="1">
    <name>unnamed</name>
</geneLocation>